<proteinExistence type="predicted"/>
<reference evidence="2" key="1">
    <citation type="submission" date="2019-04" db="EMBL/GenBank/DDBJ databases">
        <authorList>
            <person name="Brambilla D."/>
        </authorList>
    </citation>
    <scope>NUCLEOTIDE SEQUENCE</scope>
    <source>
        <strain evidence="2">BAL1</strain>
    </source>
</reference>
<dbReference type="Pfam" id="PF19526">
    <property type="entry name" value="Slr4"/>
    <property type="match status" value="1"/>
</dbReference>
<organism evidence="2">
    <name type="scientific">Rheinheimera sp. BAL341</name>
    <dbReference type="NCBI Taxonomy" id="1708203"/>
    <lineage>
        <taxon>Bacteria</taxon>
        <taxon>Pseudomonadati</taxon>
        <taxon>Pseudomonadota</taxon>
        <taxon>Gammaproteobacteria</taxon>
        <taxon>Chromatiales</taxon>
        <taxon>Chromatiaceae</taxon>
        <taxon>Rheinheimera</taxon>
    </lineage>
</organism>
<protein>
    <submittedName>
        <fullName evidence="2">Streptococcal hemagglutinin protein</fullName>
    </submittedName>
</protein>
<keyword evidence="1" id="KW-0732">Signal</keyword>
<evidence type="ECO:0000256" key="1">
    <source>
        <dbReference type="SAM" id="SignalP"/>
    </source>
</evidence>
<name>A0A486XVD6_9GAMM</name>
<dbReference type="InterPro" id="IPR045689">
    <property type="entry name" value="Slr4"/>
</dbReference>
<feature type="signal peptide" evidence="1">
    <location>
        <begin position="1"/>
        <end position="23"/>
    </location>
</feature>
<evidence type="ECO:0000313" key="2">
    <source>
        <dbReference type="EMBL" id="VHO06527.1"/>
    </source>
</evidence>
<sequence>MTNMFKKSLVALAVAGFASTAFAAPLTVTQEFLTVAENDELVSNPVVIELGKEYTEQDTIVLTMTGGSIDGVAGWQPVITVAPAAPLKGITLGLLNTSADGTTATYRVTNVTGDAADQTTGIELTFTSFTFVASTIASSGVSVDWCGYTNLGSELECNDDDLITVAQQYSFAVSTDYNAVIDVEENRTQFVLPSPTNAGNNTLNDTATFAVTDNTAFDMFASTTGIDYTLTGDFSWVNTAAVVEVANCAGATTGSLNVAKTEVTFSCTDTNAVSVTLDVANNTGTTLLQPTTFSVSAEVSYTDGAIVTPVAADIKSSTYTDAAGEWTLNGSLVNIPYMPYGTNITQVINLTNTGGQTGGITVEGYDRTTNTRFGPYDLPVVAAPYRQVALAEAIKNALEDNGHVVDGAGERYYLTIVTNVAADDVEVYSAYNTGNNGARLVVNDSNGRK</sequence>
<gene>
    <name evidence="2" type="ORF">BAL341_3541</name>
</gene>
<feature type="chain" id="PRO_5019729478" evidence="1">
    <location>
        <begin position="24"/>
        <end position="449"/>
    </location>
</feature>
<dbReference type="CDD" id="cd22554">
    <property type="entry name" value="Slr4-like"/>
    <property type="match status" value="1"/>
</dbReference>
<dbReference type="EMBL" id="CAAJGR010000034">
    <property type="protein sequence ID" value="VHO06527.1"/>
    <property type="molecule type" value="Genomic_DNA"/>
</dbReference>
<accession>A0A486XVD6</accession>
<dbReference type="AlphaFoldDB" id="A0A486XVD6"/>